<dbReference type="EMBL" id="JACEEZ010023671">
    <property type="protein sequence ID" value="KAG0710972.1"/>
    <property type="molecule type" value="Genomic_DNA"/>
</dbReference>
<evidence type="ECO:0000256" key="3">
    <source>
        <dbReference type="ARBA" id="ARBA00023027"/>
    </source>
</evidence>
<dbReference type="InterPro" id="IPR012317">
    <property type="entry name" value="Poly(ADP-ribose)pol_cat_dom"/>
</dbReference>
<accession>A0A8J5CKG3</accession>
<dbReference type="GO" id="GO:0070212">
    <property type="term" value="P:protein poly-ADP-ribosylation"/>
    <property type="evidence" value="ECO:0007669"/>
    <property type="project" value="TreeGrafter"/>
</dbReference>
<dbReference type="GO" id="GO:1990404">
    <property type="term" value="F:NAD+-protein mono-ADP-ribosyltransferase activity"/>
    <property type="evidence" value="ECO:0007669"/>
    <property type="project" value="TreeGrafter"/>
</dbReference>
<protein>
    <recommendedName>
        <fullName evidence="4">Poly [ADP-ribose] polymerase</fullName>
        <shortName evidence="4">PARP</shortName>
        <ecNumber evidence="4">2.4.2.-</ecNumber>
    </recommendedName>
</protein>
<dbReference type="SUPFAM" id="SSF56399">
    <property type="entry name" value="ADP-ribosylation"/>
    <property type="match status" value="1"/>
</dbReference>
<evidence type="ECO:0000313" key="7">
    <source>
        <dbReference type="Proteomes" id="UP000770661"/>
    </source>
</evidence>
<dbReference type="PROSITE" id="PS51059">
    <property type="entry name" value="PARP_CATALYTIC"/>
    <property type="match status" value="1"/>
</dbReference>
<evidence type="ECO:0000259" key="5">
    <source>
        <dbReference type="PROSITE" id="PS51059"/>
    </source>
</evidence>
<sequence length="119" mass="13342">MTSTFFSVNSHCGVYEGEKNVGFMFLVEVALGKEKSILQYDSSLTKAPTGFDSVVARGSNEPDPKKDKKHVLDGKDVVVPVGKPVPQKQWSKSGFNQSEYLVYKESQARLRYLLKFSFN</sequence>
<dbReference type="GO" id="GO:0035861">
    <property type="term" value="C:site of double-strand break"/>
    <property type="evidence" value="ECO:0007669"/>
    <property type="project" value="TreeGrafter"/>
</dbReference>
<keyword evidence="3 4" id="KW-0520">NAD</keyword>
<dbReference type="Gene3D" id="3.90.228.10">
    <property type="match status" value="1"/>
</dbReference>
<name>A0A8J5CKG3_CHIOP</name>
<dbReference type="AlphaFoldDB" id="A0A8J5CKG3"/>
<evidence type="ECO:0000313" key="6">
    <source>
        <dbReference type="EMBL" id="KAG0710972.1"/>
    </source>
</evidence>
<dbReference type="InterPro" id="IPR050800">
    <property type="entry name" value="ARTD/PARP"/>
</dbReference>
<proteinExistence type="predicted"/>
<feature type="domain" description="PARP catalytic" evidence="5">
    <location>
        <begin position="1"/>
        <end position="119"/>
    </location>
</feature>
<dbReference type="EC" id="2.4.2.-" evidence="4"/>
<dbReference type="Pfam" id="PF00644">
    <property type="entry name" value="PARP"/>
    <property type="match status" value="1"/>
</dbReference>
<evidence type="ECO:0000256" key="2">
    <source>
        <dbReference type="ARBA" id="ARBA00022679"/>
    </source>
</evidence>
<dbReference type="PANTHER" id="PTHR10459:SF66">
    <property type="entry name" value="PROTEIN MONO-ADP-RIBOSYLTRANSFERASE PARP3"/>
    <property type="match status" value="1"/>
</dbReference>
<dbReference type="Proteomes" id="UP000770661">
    <property type="component" value="Unassembled WGS sequence"/>
</dbReference>
<dbReference type="PANTHER" id="PTHR10459">
    <property type="entry name" value="DNA LIGASE"/>
    <property type="match status" value="1"/>
</dbReference>
<keyword evidence="7" id="KW-1185">Reference proteome</keyword>
<comment type="caution">
    <text evidence="6">The sequence shown here is derived from an EMBL/GenBank/DDBJ whole genome shotgun (WGS) entry which is preliminary data.</text>
</comment>
<dbReference type="GO" id="GO:0005730">
    <property type="term" value="C:nucleolus"/>
    <property type="evidence" value="ECO:0007669"/>
    <property type="project" value="TreeGrafter"/>
</dbReference>
<dbReference type="GO" id="GO:0006302">
    <property type="term" value="P:double-strand break repair"/>
    <property type="evidence" value="ECO:0007669"/>
    <property type="project" value="TreeGrafter"/>
</dbReference>
<evidence type="ECO:0000256" key="1">
    <source>
        <dbReference type="ARBA" id="ARBA00022676"/>
    </source>
</evidence>
<dbReference type="GO" id="GO:0003950">
    <property type="term" value="F:NAD+ poly-ADP-ribosyltransferase activity"/>
    <property type="evidence" value="ECO:0007669"/>
    <property type="project" value="UniProtKB-UniRule"/>
</dbReference>
<dbReference type="OrthoDB" id="429950at2759"/>
<evidence type="ECO:0000256" key="4">
    <source>
        <dbReference type="RuleBase" id="RU362114"/>
    </source>
</evidence>
<organism evidence="6 7">
    <name type="scientific">Chionoecetes opilio</name>
    <name type="common">Atlantic snow crab</name>
    <name type="synonym">Cancer opilio</name>
    <dbReference type="NCBI Taxonomy" id="41210"/>
    <lineage>
        <taxon>Eukaryota</taxon>
        <taxon>Metazoa</taxon>
        <taxon>Ecdysozoa</taxon>
        <taxon>Arthropoda</taxon>
        <taxon>Crustacea</taxon>
        <taxon>Multicrustacea</taxon>
        <taxon>Malacostraca</taxon>
        <taxon>Eumalacostraca</taxon>
        <taxon>Eucarida</taxon>
        <taxon>Decapoda</taxon>
        <taxon>Pleocyemata</taxon>
        <taxon>Brachyura</taxon>
        <taxon>Eubrachyura</taxon>
        <taxon>Majoidea</taxon>
        <taxon>Majidae</taxon>
        <taxon>Chionoecetes</taxon>
    </lineage>
</organism>
<keyword evidence="1 4" id="KW-0328">Glycosyltransferase</keyword>
<keyword evidence="2 4" id="KW-0808">Transferase</keyword>
<reference evidence="6" key="1">
    <citation type="submission" date="2020-07" db="EMBL/GenBank/DDBJ databases">
        <title>The High-quality genome of the commercially important snow crab, Chionoecetes opilio.</title>
        <authorList>
            <person name="Jeong J.-H."/>
            <person name="Ryu S."/>
        </authorList>
    </citation>
    <scope>NUCLEOTIDE SEQUENCE</scope>
    <source>
        <strain evidence="6">MADBK_172401_WGS</strain>
        <tissue evidence="6">Digestive gland</tissue>
    </source>
</reference>
<gene>
    <name evidence="6" type="primary">PARP3_0</name>
    <name evidence="6" type="ORF">GWK47_021662</name>
</gene>